<evidence type="ECO:0000313" key="1">
    <source>
        <dbReference type="EMBL" id="KAL0057882.1"/>
    </source>
</evidence>
<sequence length="164" mass="19174">MSTFHCAGGMNITGGNFSDVHGNQINNYNSHDLHFEHSIERNLIRFRPGEEWKEMLYNEYERIPLGKIKILETLCREPVVSSWRRRITANLREDPPEAERVVETASILNGRKESPPLLTIRYTGRDAQKFFKNDCILFSRQRSPIVPQLRAFNDFDIPTIIFHE</sequence>
<dbReference type="EMBL" id="JBBXMP010000416">
    <property type="protein sequence ID" value="KAL0057882.1"/>
    <property type="molecule type" value="Genomic_DNA"/>
</dbReference>
<name>A0ABR2ZBM4_9AGAR</name>
<evidence type="ECO:0000313" key="2">
    <source>
        <dbReference type="Proteomes" id="UP001437256"/>
    </source>
</evidence>
<keyword evidence="2" id="KW-1185">Reference proteome</keyword>
<protein>
    <submittedName>
        <fullName evidence="1">Uncharacterized protein</fullName>
    </submittedName>
</protein>
<proteinExistence type="predicted"/>
<organism evidence="1 2">
    <name type="scientific">Marasmius tenuissimus</name>
    <dbReference type="NCBI Taxonomy" id="585030"/>
    <lineage>
        <taxon>Eukaryota</taxon>
        <taxon>Fungi</taxon>
        <taxon>Dikarya</taxon>
        <taxon>Basidiomycota</taxon>
        <taxon>Agaricomycotina</taxon>
        <taxon>Agaricomycetes</taxon>
        <taxon>Agaricomycetidae</taxon>
        <taxon>Agaricales</taxon>
        <taxon>Marasmiineae</taxon>
        <taxon>Marasmiaceae</taxon>
        <taxon>Marasmius</taxon>
    </lineage>
</organism>
<feature type="non-terminal residue" evidence="1">
    <location>
        <position position="164"/>
    </location>
</feature>
<dbReference type="Proteomes" id="UP001437256">
    <property type="component" value="Unassembled WGS sequence"/>
</dbReference>
<comment type="caution">
    <text evidence="1">The sequence shown here is derived from an EMBL/GenBank/DDBJ whole genome shotgun (WGS) entry which is preliminary data.</text>
</comment>
<gene>
    <name evidence="1" type="ORF">AAF712_015467</name>
</gene>
<reference evidence="1 2" key="1">
    <citation type="submission" date="2024-05" db="EMBL/GenBank/DDBJ databases">
        <title>A draft genome resource for the thread blight pathogen Marasmius tenuissimus strain MS-2.</title>
        <authorList>
            <person name="Yulfo-Soto G.E."/>
            <person name="Baruah I.K."/>
            <person name="Amoako-Attah I."/>
            <person name="Bukari Y."/>
            <person name="Meinhardt L.W."/>
            <person name="Bailey B.A."/>
            <person name="Cohen S.P."/>
        </authorList>
    </citation>
    <scope>NUCLEOTIDE SEQUENCE [LARGE SCALE GENOMIC DNA]</scope>
    <source>
        <strain evidence="1 2">MS-2</strain>
    </source>
</reference>
<accession>A0ABR2ZBM4</accession>